<dbReference type="AlphaFoldDB" id="A0A8J5CUL0"/>
<keyword evidence="4" id="KW-1185">Reference proteome</keyword>
<evidence type="ECO:0000256" key="1">
    <source>
        <dbReference type="SAM" id="MobiDB-lite"/>
    </source>
</evidence>
<keyword evidence="2" id="KW-0812">Transmembrane</keyword>
<evidence type="ECO:0000256" key="2">
    <source>
        <dbReference type="SAM" id="Phobius"/>
    </source>
</evidence>
<dbReference type="EMBL" id="JACEEZ010012573">
    <property type="protein sequence ID" value="KAG0720615.1"/>
    <property type="molecule type" value="Genomic_DNA"/>
</dbReference>
<comment type="caution">
    <text evidence="3">The sequence shown here is derived from an EMBL/GenBank/DDBJ whole genome shotgun (WGS) entry which is preliminary data.</text>
</comment>
<sequence length="163" mass="17803">MFARSGEQTLCSPCYKNKDAVIRHTPPGCGASKACARPLGDHKLSMQTEETQAGGNGSPANAEVPYLCVQQRWQADPKTCVGGVSCEGRVRRVLAREEYIKGCVVLLWFMLCFVCVSPFLPSIGATGRWPRQRTEQMPSPTGRLRRELDCAGSVPPALKSIHP</sequence>
<protein>
    <submittedName>
        <fullName evidence="3">Uncharacterized protein</fullName>
    </submittedName>
</protein>
<reference evidence="3" key="1">
    <citation type="submission" date="2020-07" db="EMBL/GenBank/DDBJ databases">
        <title>The High-quality genome of the commercially important snow crab, Chionoecetes opilio.</title>
        <authorList>
            <person name="Jeong J.-H."/>
            <person name="Ryu S."/>
        </authorList>
    </citation>
    <scope>NUCLEOTIDE SEQUENCE</scope>
    <source>
        <strain evidence="3">MADBK_172401_WGS</strain>
        <tissue evidence="3">Digestive gland</tissue>
    </source>
</reference>
<dbReference type="Proteomes" id="UP000770661">
    <property type="component" value="Unassembled WGS sequence"/>
</dbReference>
<evidence type="ECO:0000313" key="4">
    <source>
        <dbReference type="Proteomes" id="UP000770661"/>
    </source>
</evidence>
<gene>
    <name evidence="3" type="ORF">GWK47_048151</name>
</gene>
<proteinExistence type="predicted"/>
<accession>A0A8J5CUL0</accession>
<evidence type="ECO:0000313" key="3">
    <source>
        <dbReference type="EMBL" id="KAG0720615.1"/>
    </source>
</evidence>
<keyword evidence="2" id="KW-0472">Membrane</keyword>
<name>A0A8J5CUL0_CHIOP</name>
<feature type="region of interest" description="Disordered" evidence="1">
    <location>
        <begin position="127"/>
        <end position="147"/>
    </location>
</feature>
<feature type="transmembrane region" description="Helical" evidence="2">
    <location>
        <begin position="99"/>
        <end position="120"/>
    </location>
</feature>
<organism evidence="3 4">
    <name type="scientific">Chionoecetes opilio</name>
    <name type="common">Atlantic snow crab</name>
    <name type="synonym">Cancer opilio</name>
    <dbReference type="NCBI Taxonomy" id="41210"/>
    <lineage>
        <taxon>Eukaryota</taxon>
        <taxon>Metazoa</taxon>
        <taxon>Ecdysozoa</taxon>
        <taxon>Arthropoda</taxon>
        <taxon>Crustacea</taxon>
        <taxon>Multicrustacea</taxon>
        <taxon>Malacostraca</taxon>
        <taxon>Eumalacostraca</taxon>
        <taxon>Eucarida</taxon>
        <taxon>Decapoda</taxon>
        <taxon>Pleocyemata</taxon>
        <taxon>Brachyura</taxon>
        <taxon>Eubrachyura</taxon>
        <taxon>Majoidea</taxon>
        <taxon>Majidae</taxon>
        <taxon>Chionoecetes</taxon>
    </lineage>
</organism>
<keyword evidence="2" id="KW-1133">Transmembrane helix</keyword>